<dbReference type="InterPro" id="IPR016181">
    <property type="entry name" value="Acyl_CoA_acyltransferase"/>
</dbReference>
<evidence type="ECO:0000313" key="2">
    <source>
        <dbReference type="EMBL" id="AMW99153.1"/>
    </source>
</evidence>
<dbReference type="STRING" id="241244.ATY39_06575"/>
<keyword evidence="3" id="KW-1185">Reference proteome</keyword>
<dbReference type="AlphaFoldDB" id="A0A143HBM9"/>
<reference evidence="2 3" key="1">
    <citation type="journal article" date="2016" name="Genome Announc.">
        <title>Whole-Genome Sequence of Rummeliibacillus stabekisii Strain PP9 Isolated from Antarctic Soil.</title>
        <authorList>
            <person name="da Mota F.F."/>
            <person name="Vollu R.E."/>
            <person name="Jurelevicius D."/>
            <person name="Seldin L."/>
        </authorList>
    </citation>
    <scope>NUCLEOTIDE SEQUENCE [LARGE SCALE GENOMIC DNA]</scope>
    <source>
        <strain evidence="2 3">PP9</strain>
    </source>
</reference>
<accession>A0A143HBM9</accession>
<proteinExistence type="predicted"/>
<dbReference type="PROSITE" id="PS51186">
    <property type="entry name" value="GNAT"/>
    <property type="match status" value="1"/>
</dbReference>
<evidence type="ECO:0000259" key="1">
    <source>
        <dbReference type="PROSITE" id="PS51186"/>
    </source>
</evidence>
<reference evidence="3" key="2">
    <citation type="submission" date="2016-03" db="EMBL/GenBank/DDBJ databases">
        <authorList>
            <person name="Ploux O."/>
        </authorList>
    </citation>
    <scope>NUCLEOTIDE SEQUENCE [LARGE SCALE GENOMIC DNA]</scope>
    <source>
        <strain evidence="3">PP9</strain>
    </source>
</reference>
<name>A0A143HBM9_9BACL</name>
<dbReference type="RefSeq" id="WP_066787542.1">
    <property type="nucleotide sequence ID" value="NZ_CP014806.1"/>
</dbReference>
<dbReference type="Pfam" id="PF00583">
    <property type="entry name" value="Acetyltransf_1"/>
    <property type="match status" value="1"/>
</dbReference>
<dbReference type="GO" id="GO:0016747">
    <property type="term" value="F:acyltransferase activity, transferring groups other than amino-acyl groups"/>
    <property type="evidence" value="ECO:0007669"/>
    <property type="project" value="InterPro"/>
</dbReference>
<feature type="domain" description="N-acetyltransferase" evidence="1">
    <location>
        <begin position="2"/>
        <end position="141"/>
    </location>
</feature>
<dbReference type="Proteomes" id="UP000076021">
    <property type="component" value="Chromosome"/>
</dbReference>
<dbReference type="InterPro" id="IPR000182">
    <property type="entry name" value="GNAT_dom"/>
</dbReference>
<gene>
    <name evidence="2" type="ORF">ATY39_06575</name>
</gene>
<dbReference type="OrthoDB" id="9805924at2"/>
<protein>
    <submittedName>
        <fullName evidence="2">Acetyltransferase</fullName>
    </submittedName>
</protein>
<keyword evidence="2" id="KW-0808">Transferase</keyword>
<dbReference type="EMBL" id="CP014806">
    <property type="protein sequence ID" value="AMW99153.1"/>
    <property type="molecule type" value="Genomic_DNA"/>
</dbReference>
<dbReference type="KEGG" id="rst:ATY39_06575"/>
<sequence length="143" mass="16811">MYNFKKIDNENLLETFPLITQLRTDISEKDCVSLFKVMQSEGYQMIALTDHRVIKAIAGFKIQTNFYNKKHLFLYDLVTESSDRSKGYGNAMMTYLEEIALKNQCVYIALESGLARLDAHRFYEDKNNFDKFCYSFRKPLNTK</sequence>
<dbReference type="Gene3D" id="3.40.630.30">
    <property type="match status" value="1"/>
</dbReference>
<dbReference type="SUPFAM" id="SSF55729">
    <property type="entry name" value="Acyl-CoA N-acyltransferases (Nat)"/>
    <property type="match status" value="1"/>
</dbReference>
<organism evidence="2 3">
    <name type="scientific">Rummeliibacillus stabekisii</name>
    <dbReference type="NCBI Taxonomy" id="241244"/>
    <lineage>
        <taxon>Bacteria</taxon>
        <taxon>Bacillati</taxon>
        <taxon>Bacillota</taxon>
        <taxon>Bacilli</taxon>
        <taxon>Bacillales</taxon>
        <taxon>Caryophanaceae</taxon>
        <taxon>Rummeliibacillus</taxon>
    </lineage>
</organism>
<dbReference type="CDD" id="cd04301">
    <property type="entry name" value="NAT_SF"/>
    <property type="match status" value="1"/>
</dbReference>
<evidence type="ECO:0000313" key="3">
    <source>
        <dbReference type="Proteomes" id="UP000076021"/>
    </source>
</evidence>